<dbReference type="GO" id="GO:0009312">
    <property type="term" value="P:oligosaccharide biosynthetic process"/>
    <property type="evidence" value="ECO:0007669"/>
    <property type="project" value="InterPro"/>
</dbReference>
<dbReference type="Proteomes" id="UP000199119">
    <property type="component" value="Unassembled WGS sequence"/>
</dbReference>
<reference evidence="2" key="1">
    <citation type="submission" date="2016-10" db="EMBL/GenBank/DDBJ databases">
        <authorList>
            <person name="Varghese N."/>
            <person name="Submissions S."/>
        </authorList>
    </citation>
    <scope>NUCLEOTIDE SEQUENCE [LARGE SCALE GENOMIC DNA]</scope>
    <source>
        <strain evidence="2">DSM 27981</strain>
    </source>
</reference>
<keyword evidence="2" id="KW-1185">Reference proteome</keyword>
<dbReference type="GO" id="GO:0008757">
    <property type="term" value="F:S-adenosylmethionine-dependent methyltransferase activity"/>
    <property type="evidence" value="ECO:0007669"/>
    <property type="project" value="InterPro"/>
</dbReference>
<gene>
    <name evidence="1" type="ORF">SAMN04489711_102265</name>
</gene>
<dbReference type="AlphaFoldDB" id="A0A1I2AYW8"/>
<proteinExistence type="predicted"/>
<name>A0A1I2AYW8_9BURK</name>
<dbReference type="SUPFAM" id="SSF53335">
    <property type="entry name" value="S-adenosyl-L-methionine-dependent methyltransferases"/>
    <property type="match status" value="1"/>
</dbReference>
<evidence type="ECO:0000313" key="2">
    <source>
        <dbReference type="Proteomes" id="UP000199119"/>
    </source>
</evidence>
<dbReference type="STRING" id="1177982.SAMN04489711_102265"/>
<dbReference type="OrthoDB" id="116799at2"/>
<dbReference type="EMBL" id="FONX01000002">
    <property type="protein sequence ID" value="SFE48183.1"/>
    <property type="molecule type" value="Genomic_DNA"/>
</dbReference>
<organism evidence="1 2">
    <name type="scientific">Paracidovorax wautersii</name>
    <dbReference type="NCBI Taxonomy" id="1177982"/>
    <lineage>
        <taxon>Bacteria</taxon>
        <taxon>Pseudomonadati</taxon>
        <taxon>Pseudomonadota</taxon>
        <taxon>Betaproteobacteria</taxon>
        <taxon>Burkholderiales</taxon>
        <taxon>Comamonadaceae</taxon>
        <taxon>Paracidovorax</taxon>
    </lineage>
</organism>
<dbReference type="Pfam" id="PF05401">
    <property type="entry name" value="NodS"/>
    <property type="match status" value="1"/>
</dbReference>
<dbReference type="InterPro" id="IPR008715">
    <property type="entry name" value="SAM-MeTfrase_NodS-like"/>
</dbReference>
<sequence>MTASPPRHAAQDFDALYAASGDPWRFEGSWYEARKRRLLLASLPHARYASAFEPGCATGLLTEELAPRCGQLLASDGAERAVAATAARLAGQAHVACARLWLPDDWPPGRFDLIVLSEFVYYLAPADIDRLAACARAALAPGGVVAACHWRHPIAGCALAGDAVHSRLHARLALGHAVALQEADFRLDVWAEGGAASVAARERRGEVAI</sequence>
<evidence type="ECO:0000313" key="1">
    <source>
        <dbReference type="EMBL" id="SFE48183.1"/>
    </source>
</evidence>
<dbReference type="Gene3D" id="3.40.50.150">
    <property type="entry name" value="Vaccinia Virus protein VP39"/>
    <property type="match status" value="1"/>
</dbReference>
<protein>
    <submittedName>
        <fullName evidence="1">Nodulation protein S (NodS)</fullName>
    </submittedName>
</protein>
<dbReference type="InterPro" id="IPR029063">
    <property type="entry name" value="SAM-dependent_MTases_sf"/>
</dbReference>
<dbReference type="RefSeq" id="WP_092937799.1">
    <property type="nucleotide sequence ID" value="NZ_FONX01000002.1"/>
</dbReference>
<accession>A0A1I2AYW8</accession>